<dbReference type="RefSeq" id="WP_189693992.1">
    <property type="nucleotide sequence ID" value="NZ_BNCM01000007.1"/>
</dbReference>
<evidence type="ECO:0000313" key="2">
    <source>
        <dbReference type="EMBL" id="MBL0705688.1"/>
    </source>
</evidence>
<dbReference type="Proteomes" id="UP000639051">
    <property type="component" value="Unassembled WGS sequence"/>
</dbReference>
<dbReference type="InterPro" id="IPR050625">
    <property type="entry name" value="ParA/MinD_ATPase"/>
</dbReference>
<protein>
    <recommendedName>
        <fullName evidence="1">Rv3660c-like CheY-like N-terminal domain-containing protein</fullName>
    </recommendedName>
</protein>
<dbReference type="NCBIfam" id="TIGR03815">
    <property type="entry name" value="CpaE_hom_Actino"/>
    <property type="match status" value="1"/>
</dbReference>
<sequence length="396" mass="40409">MARNGQDTMSLRRGGHDGRGWLPEGAATVFCVTANGALLEECARVAAVAGVGFEGITGVGDAQATWHSADLLMVGPDVPELPPVHRGTALLVGLPQDHHVLWQHAAALGIEHVAALPDAAGWLVEFLSRRGAEGQLGTVLGVVGGCGGAGASTTAALLAVATASAGVQTLLVDGDRLGGGLEARVLERPGEGLHWPDLASARGAINPDQLAASLPRAGSAALLSWPAAPGRNVRVTGAAVSTALDAARSAFELVVVDVGRGREGLEDFAWATDQVLIVLPGTLGAALSAVQLLHELPPVPVGAVIRGATAEGVDAEHLSDLVGCPLVARLPHLRRVGAAADAGRLSDLAPHRSVRRLAQTVLERTAAFPAHTEAELDADALAVGTRLVARGRRAVR</sequence>
<dbReference type="InterPro" id="IPR027417">
    <property type="entry name" value="P-loop_NTPase"/>
</dbReference>
<name>A0ABS1K2K5_9MICC</name>
<dbReference type="InterPro" id="IPR059050">
    <property type="entry name" value="Rv3660c_N"/>
</dbReference>
<evidence type="ECO:0000259" key="1">
    <source>
        <dbReference type="Pfam" id="PF26563"/>
    </source>
</evidence>
<organism evidence="2 3">
    <name type="scientific">Sinomonas cellulolyticus</name>
    <dbReference type="NCBI Taxonomy" id="2801916"/>
    <lineage>
        <taxon>Bacteria</taxon>
        <taxon>Bacillati</taxon>
        <taxon>Actinomycetota</taxon>
        <taxon>Actinomycetes</taxon>
        <taxon>Micrococcales</taxon>
        <taxon>Micrococcaceae</taxon>
        <taxon>Sinomonas</taxon>
    </lineage>
</organism>
<dbReference type="InterPro" id="IPR022521">
    <property type="entry name" value="Rv3660c"/>
</dbReference>
<evidence type="ECO:0000313" key="3">
    <source>
        <dbReference type="Proteomes" id="UP000639051"/>
    </source>
</evidence>
<feature type="domain" description="Rv3660c-like CheY-like N-terminal" evidence="1">
    <location>
        <begin position="32"/>
        <end position="132"/>
    </location>
</feature>
<dbReference type="Pfam" id="PF26563">
    <property type="entry name" value="Rv3660c_N"/>
    <property type="match status" value="1"/>
</dbReference>
<accession>A0ABS1K2K5</accession>
<dbReference type="PANTHER" id="PTHR43384:SF11">
    <property type="entry name" value="SEPTUM SITE DETERMINING PROTEIN"/>
    <property type="match status" value="1"/>
</dbReference>
<dbReference type="PANTHER" id="PTHR43384">
    <property type="entry name" value="SEPTUM SITE-DETERMINING PROTEIN MIND HOMOLOG, CHLOROPLASTIC-RELATED"/>
    <property type="match status" value="1"/>
</dbReference>
<dbReference type="Gene3D" id="3.40.50.300">
    <property type="entry name" value="P-loop containing nucleotide triphosphate hydrolases"/>
    <property type="match status" value="1"/>
</dbReference>
<gene>
    <name evidence="2" type="ORF">JJE72_09235</name>
</gene>
<keyword evidence="3" id="KW-1185">Reference proteome</keyword>
<dbReference type="SUPFAM" id="SSF52540">
    <property type="entry name" value="P-loop containing nucleoside triphosphate hydrolases"/>
    <property type="match status" value="1"/>
</dbReference>
<dbReference type="EMBL" id="JAERRC010000022">
    <property type="protein sequence ID" value="MBL0705688.1"/>
    <property type="molecule type" value="Genomic_DNA"/>
</dbReference>
<proteinExistence type="predicted"/>
<comment type="caution">
    <text evidence="2">The sequence shown here is derived from an EMBL/GenBank/DDBJ whole genome shotgun (WGS) entry which is preliminary data.</text>
</comment>
<reference evidence="2 3" key="1">
    <citation type="submission" date="2021-01" db="EMBL/GenBank/DDBJ databases">
        <title>Genome public.</title>
        <authorList>
            <person name="Liu C."/>
            <person name="Sun Q."/>
        </authorList>
    </citation>
    <scope>NUCLEOTIDE SEQUENCE [LARGE SCALE GENOMIC DNA]</scope>
    <source>
        <strain evidence="2 3">JC656</strain>
    </source>
</reference>